<dbReference type="HAMAP" id="MF_00047">
    <property type="entry name" value="Dala_Dala_lig"/>
    <property type="match status" value="1"/>
</dbReference>
<dbReference type="EMBL" id="BART01000675">
    <property type="protein sequence ID" value="GAG74206.1"/>
    <property type="molecule type" value="Genomic_DNA"/>
</dbReference>
<dbReference type="Gene3D" id="3.30.1490.20">
    <property type="entry name" value="ATP-grasp fold, A domain"/>
    <property type="match status" value="1"/>
</dbReference>
<dbReference type="InterPro" id="IPR005905">
    <property type="entry name" value="D_ala_D_ala"/>
</dbReference>
<feature type="domain" description="ATP-grasp" evidence="4">
    <location>
        <begin position="89"/>
        <end position="296"/>
    </location>
</feature>
<dbReference type="NCBIfam" id="TIGR01205">
    <property type="entry name" value="D_ala_D_alaTIGR"/>
    <property type="match status" value="1"/>
</dbReference>
<name>X1BPX7_9ZZZZ</name>
<gene>
    <name evidence="5" type="ORF">S01H4_02914</name>
</gene>
<dbReference type="InterPro" id="IPR011761">
    <property type="entry name" value="ATP-grasp"/>
</dbReference>
<dbReference type="Gene3D" id="3.40.50.20">
    <property type="match status" value="1"/>
</dbReference>
<dbReference type="PIRSF" id="PIRSF039102">
    <property type="entry name" value="Ddl/VanB"/>
    <property type="match status" value="1"/>
</dbReference>
<dbReference type="PANTHER" id="PTHR23132:SF23">
    <property type="entry name" value="D-ALANINE--D-ALANINE LIGASE B"/>
    <property type="match status" value="1"/>
</dbReference>
<accession>X1BPX7</accession>
<dbReference type="Gene3D" id="3.30.470.20">
    <property type="entry name" value="ATP-grasp fold, B domain"/>
    <property type="match status" value="1"/>
</dbReference>
<reference evidence="5" key="1">
    <citation type="journal article" date="2014" name="Front. Microbiol.">
        <title>High frequency of phylogenetically diverse reductive dehalogenase-homologous genes in deep subseafloor sedimentary metagenomes.</title>
        <authorList>
            <person name="Kawai M."/>
            <person name="Futagami T."/>
            <person name="Toyoda A."/>
            <person name="Takaki Y."/>
            <person name="Nishi S."/>
            <person name="Hori S."/>
            <person name="Arai W."/>
            <person name="Tsubouchi T."/>
            <person name="Morono Y."/>
            <person name="Uchiyama I."/>
            <person name="Ito T."/>
            <person name="Fujiyama A."/>
            <person name="Inagaki F."/>
            <person name="Takami H."/>
        </authorList>
    </citation>
    <scope>NUCLEOTIDE SEQUENCE</scope>
    <source>
        <strain evidence="5">Expedition CK06-06</strain>
    </source>
</reference>
<dbReference type="SUPFAM" id="SSF52440">
    <property type="entry name" value="PreATP-grasp domain"/>
    <property type="match status" value="1"/>
</dbReference>
<dbReference type="PANTHER" id="PTHR23132">
    <property type="entry name" value="D-ALANINE--D-ALANINE LIGASE"/>
    <property type="match status" value="1"/>
</dbReference>
<dbReference type="Pfam" id="PF01820">
    <property type="entry name" value="Dala_Dala_lig_N"/>
    <property type="match status" value="1"/>
</dbReference>
<keyword evidence="3" id="KW-0961">Cell wall biogenesis/degradation</keyword>
<keyword evidence="2" id="KW-0436">Ligase</keyword>
<sequence>SLEREFSIKSGQRVSNALRKLGHNVIKLDVDESIVDNLNSEKIDLAYIALHGKDGEDGTIQEILEVLNIPYTGPGVYPNVLSFDKIISKQIFISHNIPTPPFYFLNASSFRELGSSKLLPFIVKKIGLPLVVKPSAQGSALGIKLVNNAGDLPDAIISALGYSKKVILEKFIDGIELAVSIIGKEKPKTLPVVEIVPKKKFFDFESRSKVGEVDYFAPARISSSLDKKVKEVAIAVHNSLKCTKLSRVDIMLDRKEKIPYVLELNTSPGMTDTSLLPMAAEEAGIPFEELVDEIIKMSLSD</sequence>
<dbReference type="InterPro" id="IPR011095">
    <property type="entry name" value="Dala_Dala_lig_C"/>
</dbReference>
<evidence type="ECO:0000259" key="4">
    <source>
        <dbReference type="PROSITE" id="PS50975"/>
    </source>
</evidence>
<dbReference type="InterPro" id="IPR011127">
    <property type="entry name" value="Dala_Dala_lig_N"/>
</dbReference>
<protein>
    <recommendedName>
        <fullName evidence="4">ATP-grasp domain-containing protein</fullName>
    </recommendedName>
</protein>
<evidence type="ECO:0000256" key="3">
    <source>
        <dbReference type="ARBA" id="ARBA00023316"/>
    </source>
</evidence>
<dbReference type="InterPro" id="IPR013815">
    <property type="entry name" value="ATP_grasp_subdomain_1"/>
</dbReference>
<dbReference type="GO" id="GO:0046872">
    <property type="term" value="F:metal ion binding"/>
    <property type="evidence" value="ECO:0007669"/>
    <property type="project" value="InterPro"/>
</dbReference>
<comment type="caution">
    <text evidence="5">The sequence shown here is derived from an EMBL/GenBank/DDBJ whole genome shotgun (WGS) entry which is preliminary data.</text>
</comment>
<dbReference type="GO" id="GO:0008716">
    <property type="term" value="F:D-alanine-D-alanine ligase activity"/>
    <property type="evidence" value="ECO:0007669"/>
    <property type="project" value="InterPro"/>
</dbReference>
<dbReference type="NCBIfam" id="NF002378">
    <property type="entry name" value="PRK01372.1"/>
    <property type="match status" value="1"/>
</dbReference>
<evidence type="ECO:0000313" key="5">
    <source>
        <dbReference type="EMBL" id="GAG74206.1"/>
    </source>
</evidence>
<dbReference type="Pfam" id="PF07478">
    <property type="entry name" value="Dala_Dala_lig_C"/>
    <property type="match status" value="1"/>
</dbReference>
<dbReference type="PROSITE" id="PS50975">
    <property type="entry name" value="ATP_GRASP"/>
    <property type="match status" value="1"/>
</dbReference>
<comment type="similarity">
    <text evidence="1">Belongs to the D-alanine--D-alanine ligase family.</text>
</comment>
<dbReference type="GO" id="GO:0005737">
    <property type="term" value="C:cytoplasm"/>
    <property type="evidence" value="ECO:0007669"/>
    <property type="project" value="InterPro"/>
</dbReference>
<dbReference type="GO" id="GO:0071555">
    <property type="term" value="P:cell wall organization"/>
    <property type="evidence" value="ECO:0007669"/>
    <property type="project" value="UniProtKB-KW"/>
</dbReference>
<dbReference type="InterPro" id="IPR016185">
    <property type="entry name" value="PreATP-grasp_dom_sf"/>
</dbReference>
<proteinExistence type="inferred from homology"/>
<dbReference type="AlphaFoldDB" id="X1BPX7"/>
<evidence type="ECO:0000256" key="1">
    <source>
        <dbReference type="ARBA" id="ARBA00010871"/>
    </source>
</evidence>
<dbReference type="GO" id="GO:0005524">
    <property type="term" value="F:ATP binding"/>
    <property type="evidence" value="ECO:0007669"/>
    <property type="project" value="InterPro"/>
</dbReference>
<dbReference type="SUPFAM" id="SSF56059">
    <property type="entry name" value="Glutathione synthetase ATP-binding domain-like"/>
    <property type="match status" value="1"/>
</dbReference>
<organism evidence="5">
    <name type="scientific">marine sediment metagenome</name>
    <dbReference type="NCBI Taxonomy" id="412755"/>
    <lineage>
        <taxon>unclassified sequences</taxon>
        <taxon>metagenomes</taxon>
        <taxon>ecological metagenomes</taxon>
    </lineage>
</organism>
<evidence type="ECO:0000256" key="2">
    <source>
        <dbReference type="ARBA" id="ARBA00022598"/>
    </source>
</evidence>
<feature type="non-terminal residue" evidence="5">
    <location>
        <position position="1"/>
    </location>
</feature>